<accession>A0A1M5N5Z9</accession>
<dbReference type="PANTHER" id="PTHR47623">
    <property type="entry name" value="OS09G0287300 PROTEIN"/>
    <property type="match status" value="1"/>
</dbReference>
<proteinExistence type="predicted"/>
<dbReference type="AlphaFoldDB" id="A0A1M5N5Z9"/>
<evidence type="ECO:0000313" key="1">
    <source>
        <dbReference type="EMBL" id="SHG84984.1"/>
    </source>
</evidence>
<dbReference type="InterPro" id="IPR013078">
    <property type="entry name" value="His_Pase_superF_clade-1"/>
</dbReference>
<organism evidence="1 2">
    <name type="scientific">Marivita hallyeonensis</name>
    <dbReference type="NCBI Taxonomy" id="996342"/>
    <lineage>
        <taxon>Bacteria</taxon>
        <taxon>Pseudomonadati</taxon>
        <taxon>Pseudomonadota</taxon>
        <taxon>Alphaproteobacteria</taxon>
        <taxon>Rhodobacterales</taxon>
        <taxon>Roseobacteraceae</taxon>
        <taxon>Marivita</taxon>
    </lineage>
</organism>
<reference evidence="1 2" key="1">
    <citation type="submission" date="2016-11" db="EMBL/GenBank/DDBJ databases">
        <authorList>
            <person name="Jaros S."/>
            <person name="Januszkiewicz K."/>
            <person name="Wedrychowicz H."/>
        </authorList>
    </citation>
    <scope>NUCLEOTIDE SEQUENCE [LARGE SCALE GENOMIC DNA]</scope>
    <source>
        <strain evidence="1 2">DSM 29431</strain>
    </source>
</reference>
<dbReference type="CDD" id="cd07067">
    <property type="entry name" value="HP_PGM_like"/>
    <property type="match status" value="1"/>
</dbReference>
<dbReference type="Pfam" id="PF00300">
    <property type="entry name" value="His_Phos_1"/>
    <property type="match status" value="1"/>
</dbReference>
<dbReference type="SMART" id="SM00855">
    <property type="entry name" value="PGAM"/>
    <property type="match status" value="1"/>
</dbReference>
<sequence length="167" mass="18449">MKRLVLMRHAKSDWSARGDDHARPLNKRGLKSAPAMGQWLTDQGWVPDEILCSSSTRTRQTLDLLGLPDTPTRFERSLYLASAEQMIDVLRGADGDTVLMLGHNYGIADCAHQLVSEPPDHPRFSDYPTCATSLIAFDVTSWQDVRPGLGVCEGFAIPREVMEGLPG</sequence>
<dbReference type="PANTHER" id="PTHR47623:SF1">
    <property type="entry name" value="OS09G0287300 PROTEIN"/>
    <property type="match status" value="1"/>
</dbReference>
<keyword evidence="2" id="KW-1185">Reference proteome</keyword>
<dbReference type="OrthoDB" id="9810154at2"/>
<dbReference type="InterPro" id="IPR029033">
    <property type="entry name" value="His_PPase_superfam"/>
</dbReference>
<dbReference type="EMBL" id="FQXC01000001">
    <property type="protein sequence ID" value="SHG84984.1"/>
    <property type="molecule type" value="Genomic_DNA"/>
</dbReference>
<dbReference type="RefSeq" id="WP_072776168.1">
    <property type="nucleotide sequence ID" value="NZ_FQXC01000001.1"/>
</dbReference>
<dbReference type="Gene3D" id="3.40.50.1240">
    <property type="entry name" value="Phosphoglycerate mutase-like"/>
    <property type="match status" value="1"/>
</dbReference>
<evidence type="ECO:0000313" key="2">
    <source>
        <dbReference type="Proteomes" id="UP000184221"/>
    </source>
</evidence>
<gene>
    <name evidence="1" type="ORF">SAMN05443551_0783</name>
</gene>
<dbReference type="STRING" id="996342.SAMN05443551_0783"/>
<protein>
    <submittedName>
        <fullName evidence="1">Phosphohistidine phosphatase</fullName>
    </submittedName>
</protein>
<dbReference type="SUPFAM" id="SSF53254">
    <property type="entry name" value="Phosphoglycerate mutase-like"/>
    <property type="match status" value="1"/>
</dbReference>
<dbReference type="Proteomes" id="UP000184221">
    <property type="component" value="Unassembled WGS sequence"/>
</dbReference>
<name>A0A1M5N5Z9_9RHOB</name>